<keyword evidence="5" id="KW-0808">Transferase</keyword>
<dbReference type="PANTHER" id="PTHR21404:SF3">
    <property type="entry name" value="SMALL RNA 2'-O-METHYLTRANSFERASE"/>
    <property type="match status" value="1"/>
</dbReference>
<feature type="domain" description="Hen1 N-terminal" evidence="14">
    <location>
        <begin position="184"/>
        <end position="420"/>
    </location>
</feature>
<evidence type="ECO:0000256" key="3">
    <source>
        <dbReference type="ARBA" id="ARBA00021330"/>
    </source>
</evidence>
<dbReference type="AlphaFoldDB" id="M2PCB1"/>
<dbReference type="GO" id="GO:0001510">
    <property type="term" value="P:RNA methylation"/>
    <property type="evidence" value="ECO:0007669"/>
    <property type="project" value="InterPro"/>
</dbReference>
<dbReference type="GO" id="GO:0031047">
    <property type="term" value="P:regulatory ncRNA-mediated gene silencing"/>
    <property type="evidence" value="ECO:0007669"/>
    <property type="project" value="UniProtKB-KW"/>
</dbReference>
<dbReference type="GO" id="GO:0003723">
    <property type="term" value="F:RNA binding"/>
    <property type="evidence" value="ECO:0007669"/>
    <property type="project" value="UniProtKB-KW"/>
</dbReference>
<evidence type="ECO:0000313" key="15">
    <source>
        <dbReference type="EMBL" id="EMD21983.1"/>
    </source>
</evidence>
<evidence type="ECO:0000256" key="8">
    <source>
        <dbReference type="ARBA" id="ARBA00022842"/>
    </source>
</evidence>
<gene>
    <name evidence="15" type="ORF">C791_0553</name>
</gene>
<keyword evidence="4 15" id="KW-0489">Methyltransferase</keyword>
<dbReference type="PANTHER" id="PTHR21404">
    <property type="entry name" value="HEN1"/>
    <property type="match status" value="1"/>
</dbReference>
<comment type="similarity">
    <text evidence="2">Belongs to the methyltransferase superfamily. HEN1 family.</text>
</comment>
<reference evidence="15 16" key="1">
    <citation type="submission" date="2012-10" db="EMBL/GenBank/DDBJ databases">
        <title>Genome assembly of Amycolatopsis azurea DSM 43854.</title>
        <authorList>
            <person name="Khatri I."/>
            <person name="Kaur I."/>
            <person name="Subramanian S."/>
            <person name="Mayilraj S."/>
        </authorList>
    </citation>
    <scope>NUCLEOTIDE SEQUENCE [LARGE SCALE GENOMIC DNA]</scope>
    <source>
        <strain evidence="15 16">DSM 43854</strain>
    </source>
</reference>
<comment type="catalytic activity">
    <reaction evidence="12">
        <text>small RNA 3'-end nucleotide + S-adenosyl-L-methionine = small RNA 3'-end 2'-O-methylnucleotide + S-adenosyl-L-homocysteine + H(+)</text>
        <dbReference type="Rhea" id="RHEA:37887"/>
        <dbReference type="Rhea" id="RHEA-COMP:10415"/>
        <dbReference type="Rhea" id="RHEA-COMP:10416"/>
        <dbReference type="ChEBI" id="CHEBI:15378"/>
        <dbReference type="ChEBI" id="CHEBI:57856"/>
        <dbReference type="ChEBI" id="CHEBI:59789"/>
        <dbReference type="ChEBI" id="CHEBI:74896"/>
        <dbReference type="ChEBI" id="CHEBI:74898"/>
        <dbReference type="EC" id="2.1.1.386"/>
    </reaction>
</comment>
<evidence type="ECO:0000256" key="11">
    <source>
        <dbReference type="ARBA" id="ARBA00035025"/>
    </source>
</evidence>
<dbReference type="Pfam" id="PF13489">
    <property type="entry name" value="Methyltransf_23"/>
    <property type="match status" value="1"/>
</dbReference>
<dbReference type="Proteomes" id="UP000014137">
    <property type="component" value="Unassembled WGS sequence"/>
</dbReference>
<comment type="cofactor">
    <cofactor evidence="1">
        <name>Mg(2+)</name>
        <dbReference type="ChEBI" id="CHEBI:18420"/>
    </cofactor>
</comment>
<evidence type="ECO:0000313" key="16">
    <source>
        <dbReference type="Proteomes" id="UP000014137"/>
    </source>
</evidence>
<dbReference type="Pfam" id="PF12623">
    <property type="entry name" value="Hen1_L"/>
    <property type="match status" value="1"/>
</dbReference>
<evidence type="ECO:0000256" key="7">
    <source>
        <dbReference type="ARBA" id="ARBA00022723"/>
    </source>
</evidence>
<dbReference type="PATRIC" id="fig|1238180.3.peg.8285"/>
<name>M2PCB1_9PSEU</name>
<dbReference type="Gene3D" id="3.30.1610.20">
    <property type="entry name" value="Hen1, N-terminal domain"/>
    <property type="match status" value="1"/>
</dbReference>
<dbReference type="Gene3D" id="3.40.50.150">
    <property type="entry name" value="Vaccinia Virus protein VP39"/>
    <property type="match status" value="1"/>
</dbReference>
<dbReference type="CDD" id="cd02440">
    <property type="entry name" value="AdoMet_MTases"/>
    <property type="match status" value="1"/>
</dbReference>
<evidence type="ECO:0000256" key="5">
    <source>
        <dbReference type="ARBA" id="ARBA00022679"/>
    </source>
</evidence>
<dbReference type="GO" id="GO:0090486">
    <property type="term" value="F:small RNA 2'-O-methyltransferase activity"/>
    <property type="evidence" value="ECO:0007669"/>
    <property type="project" value="UniProtKB-EC"/>
</dbReference>
<keyword evidence="8" id="KW-0460">Magnesium</keyword>
<evidence type="ECO:0000256" key="2">
    <source>
        <dbReference type="ARBA" id="ARBA00009026"/>
    </source>
</evidence>
<feature type="region of interest" description="Disordered" evidence="13">
    <location>
        <begin position="613"/>
        <end position="638"/>
    </location>
</feature>
<evidence type="ECO:0000259" key="14">
    <source>
        <dbReference type="Pfam" id="PF12623"/>
    </source>
</evidence>
<dbReference type="GO" id="GO:0046872">
    <property type="term" value="F:metal ion binding"/>
    <property type="evidence" value="ECO:0007669"/>
    <property type="project" value="UniProtKB-KW"/>
</dbReference>
<dbReference type="EC" id="2.1.1.386" evidence="11"/>
<dbReference type="SUPFAM" id="SSF53335">
    <property type="entry name" value="S-adenosyl-L-methionine-dependent methyltransferases"/>
    <property type="match status" value="1"/>
</dbReference>
<accession>M2PCB1</accession>
<evidence type="ECO:0000256" key="9">
    <source>
        <dbReference type="ARBA" id="ARBA00022884"/>
    </source>
</evidence>
<dbReference type="InterPro" id="IPR026610">
    <property type="entry name" value="Hen1"/>
</dbReference>
<evidence type="ECO:0000256" key="12">
    <source>
        <dbReference type="ARBA" id="ARBA00048418"/>
    </source>
</evidence>
<dbReference type="InterPro" id="IPR024026">
    <property type="entry name" value="3'-RNA_MeTfrase_Hen1_bac"/>
</dbReference>
<comment type="caution">
    <text evidence="15">The sequence shown here is derived from an EMBL/GenBank/DDBJ whole genome shotgun (WGS) entry which is preliminary data.</text>
</comment>
<keyword evidence="6" id="KW-0949">S-adenosyl-L-methionine</keyword>
<proteinExistence type="inferred from homology"/>
<dbReference type="NCBIfam" id="TIGR04074">
    <property type="entry name" value="bacter_Hen1"/>
    <property type="match status" value="1"/>
</dbReference>
<dbReference type="InterPro" id="IPR024740">
    <property type="entry name" value="Hen1_N"/>
</dbReference>
<protein>
    <recommendedName>
        <fullName evidence="3">Small RNA 2'-O-methyltransferase</fullName>
        <ecNumber evidence="11">2.1.1.386</ecNumber>
    </recommendedName>
</protein>
<evidence type="ECO:0000256" key="10">
    <source>
        <dbReference type="ARBA" id="ARBA00023158"/>
    </source>
</evidence>
<evidence type="ECO:0000256" key="13">
    <source>
        <dbReference type="SAM" id="MobiDB-lite"/>
    </source>
</evidence>
<keyword evidence="9" id="KW-0694">RNA-binding</keyword>
<evidence type="ECO:0000256" key="4">
    <source>
        <dbReference type="ARBA" id="ARBA00022603"/>
    </source>
</evidence>
<keyword evidence="10" id="KW-0943">RNA-mediated gene silencing</keyword>
<dbReference type="InterPro" id="IPR038546">
    <property type="entry name" value="Hen1_N_sf"/>
</dbReference>
<keyword evidence="7" id="KW-0479">Metal-binding</keyword>
<organism evidence="15 16">
    <name type="scientific">Amycolatopsis azurea DSM 43854</name>
    <dbReference type="NCBI Taxonomy" id="1238180"/>
    <lineage>
        <taxon>Bacteria</taxon>
        <taxon>Bacillati</taxon>
        <taxon>Actinomycetota</taxon>
        <taxon>Actinomycetes</taxon>
        <taxon>Pseudonocardiales</taxon>
        <taxon>Pseudonocardiaceae</taxon>
        <taxon>Amycolatopsis</taxon>
    </lineage>
</organism>
<dbReference type="EMBL" id="ANMG01000108">
    <property type="protein sequence ID" value="EMD21983.1"/>
    <property type="molecule type" value="Genomic_DNA"/>
</dbReference>
<evidence type="ECO:0000256" key="1">
    <source>
        <dbReference type="ARBA" id="ARBA00001946"/>
    </source>
</evidence>
<sequence>MRDDLLSAGTQLVRALTPGLGDRDEQLRERRHPGPRRRRVVGAAMERLAFRGQETRHRPAALTGHRLRGRHVHRVDVRALFAVHLDVDEVRVHQRRGGFVLEGLVRHDMAPMAGRVADREQDRHVPSFRLGQRFLAPRPPVHRVLGVLQQVRTGRGLQAVRHASRVPRGKAGARNGRLRDTDAVLLTMTTTRTPATDLGFLLHKHPEKAQPITLSAGTAHVFYPEASDERCTVALLVEIDPVDLVRGGGTSLTQYVNDRPYAGGSYLAVALRAAFTTALAGRCANRPELVDEGFPLEIRVPSLTARGGAEVVHKLFEPLGWQVETKTIPLDPEFPRWGDSRYVDLRLTGTQRVVDALRHLYVLLPALDGDKHYWIGQDEADKLLRVGEGWLAGHPERDLITSRYLERRRPIVSYALAQLAEADDVPAETEALVTELPDRPEPLAVQRHGSVLAALRAAGARRVLDLGCGGGALLRVLQKEPSFTEIVGVDVSASALDIAEKRLKDKSRITLRQSALTYADPSLAGYDAAVLMEVIEHVDEERLPALEHAVFGVAAPRTVLVTTPNAEYNRHFEFLEDGKFRHADHRFEWTREQFRSWAEGVASRRGYDVRHLPVGQESQESGPPTQMAVFTSRKEAVA</sequence>
<evidence type="ECO:0000256" key="6">
    <source>
        <dbReference type="ARBA" id="ARBA00022691"/>
    </source>
</evidence>
<dbReference type="InterPro" id="IPR029063">
    <property type="entry name" value="SAM-dependent_MTases_sf"/>
</dbReference>